<dbReference type="Pfam" id="PF00392">
    <property type="entry name" value="GntR"/>
    <property type="match status" value="1"/>
</dbReference>
<dbReference type="SMART" id="SM00345">
    <property type="entry name" value="HTH_GNTR"/>
    <property type="match status" value="1"/>
</dbReference>
<dbReference type="PROSITE" id="PS50949">
    <property type="entry name" value="HTH_GNTR"/>
    <property type="match status" value="1"/>
</dbReference>
<keyword evidence="3" id="KW-0804">Transcription</keyword>
<keyword evidence="1" id="KW-0805">Transcription regulation</keyword>
<gene>
    <name evidence="5" type="ORF">ACFFRO_23890</name>
</gene>
<proteinExistence type="predicted"/>
<accession>A0ABV5VJY1</accession>
<protein>
    <submittedName>
        <fullName evidence="5">GntR family transcriptional regulator</fullName>
    </submittedName>
</protein>
<evidence type="ECO:0000259" key="4">
    <source>
        <dbReference type="PROSITE" id="PS50949"/>
    </source>
</evidence>
<dbReference type="Gene3D" id="1.10.10.10">
    <property type="entry name" value="Winged helix-like DNA-binding domain superfamily/Winged helix DNA-binding domain"/>
    <property type="match status" value="1"/>
</dbReference>
<evidence type="ECO:0000256" key="2">
    <source>
        <dbReference type="ARBA" id="ARBA00023125"/>
    </source>
</evidence>
<comment type="caution">
    <text evidence="5">The sequence shown here is derived from an EMBL/GenBank/DDBJ whole genome shotgun (WGS) entry which is preliminary data.</text>
</comment>
<evidence type="ECO:0000313" key="6">
    <source>
        <dbReference type="Proteomes" id="UP001589703"/>
    </source>
</evidence>
<dbReference type="PANTHER" id="PTHR44846">
    <property type="entry name" value="MANNOSYL-D-GLYCERATE TRANSPORT/METABOLISM SYSTEM REPRESSOR MNGR-RELATED"/>
    <property type="match status" value="1"/>
</dbReference>
<evidence type="ECO:0000256" key="3">
    <source>
        <dbReference type="ARBA" id="ARBA00023163"/>
    </source>
</evidence>
<reference evidence="5 6" key="1">
    <citation type="submission" date="2024-09" db="EMBL/GenBank/DDBJ databases">
        <authorList>
            <person name="Sun Q."/>
            <person name="Mori K."/>
        </authorList>
    </citation>
    <scope>NUCLEOTIDE SEQUENCE [LARGE SCALE GENOMIC DNA]</scope>
    <source>
        <strain evidence="5 6">JCM 10918</strain>
    </source>
</reference>
<dbReference type="EMBL" id="JBHMAR010000040">
    <property type="protein sequence ID" value="MFB9738128.1"/>
    <property type="molecule type" value="Genomic_DNA"/>
</dbReference>
<dbReference type="InterPro" id="IPR036388">
    <property type="entry name" value="WH-like_DNA-bd_sf"/>
</dbReference>
<dbReference type="InterPro" id="IPR000524">
    <property type="entry name" value="Tscrpt_reg_HTH_GntR"/>
</dbReference>
<dbReference type="Proteomes" id="UP001589703">
    <property type="component" value="Unassembled WGS sequence"/>
</dbReference>
<dbReference type="PRINTS" id="PR00035">
    <property type="entry name" value="HTHGNTR"/>
</dbReference>
<dbReference type="SUPFAM" id="SSF46785">
    <property type="entry name" value="Winged helix' DNA-binding domain"/>
    <property type="match status" value="1"/>
</dbReference>
<feature type="domain" description="HTH gntR-type" evidence="4">
    <location>
        <begin position="3"/>
        <end position="71"/>
    </location>
</feature>
<keyword evidence="6" id="KW-1185">Reference proteome</keyword>
<dbReference type="CDD" id="cd07377">
    <property type="entry name" value="WHTH_GntR"/>
    <property type="match status" value="1"/>
</dbReference>
<dbReference type="InterPro" id="IPR036390">
    <property type="entry name" value="WH_DNA-bd_sf"/>
</dbReference>
<name>A0ABV5VJY1_9ACTN</name>
<dbReference type="InterPro" id="IPR050679">
    <property type="entry name" value="Bact_HTH_transcr_reg"/>
</dbReference>
<sequence>MVEYEWVRIARDLERRIRNGEVPPGGRLENERELADVYQVSAGTVRRAVRDLRERGLVETLPAKGTYVSDPLPPAPDTPA</sequence>
<keyword evidence="2" id="KW-0238">DNA-binding</keyword>
<evidence type="ECO:0000313" key="5">
    <source>
        <dbReference type="EMBL" id="MFB9738128.1"/>
    </source>
</evidence>
<dbReference type="RefSeq" id="WP_385859770.1">
    <property type="nucleotide sequence ID" value="NZ_JBHMAR010000040.1"/>
</dbReference>
<dbReference type="PANTHER" id="PTHR44846:SF17">
    <property type="entry name" value="GNTR-FAMILY TRANSCRIPTIONAL REGULATOR"/>
    <property type="match status" value="1"/>
</dbReference>
<evidence type="ECO:0000256" key="1">
    <source>
        <dbReference type="ARBA" id="ARBA00023015"/>
    </source>
</evidence>
<organism evidence="5 6">
    <name type="scientific">Streptomyces thermocoprophilus</name>
    <dbReference type="NCBI Taxonomy" id="78356"/>
    <lineage>
        <taxon>Bacteria</taxon>
        <taxon>Bacillati</taxon>
        <taxon>Actinomycetota</taxon>
        <taxon>Actinomycetes</taxon>
        <taxon>Kitasatosporales</taxon>
        <taxon>Streptomycetaceae</taxon>
        <taxon>Streptomyces</taxon>
    </lineage>
</organism>